<sequence>MPNKTSYLPIQDLAPMNLIQYNESLQLVSNFSKPLILPKKWSTKNDLEFSAKYWEDYMGGAIPCSYSEKNTIHFGKRKAYYCEVAGINPNGTLIGLLFGNSFSMNIITAVASNQLFKKVINLFISGSEFPAHDDFEEYLMEKMIKPIKPDVIFIVQKYVETHLYETPIDKIQEHEKFKHWTNILKVIENYTSAIVINKEQIKFPYDISTDFIRKKIYDLPVESRIKNPPPSPNLEAWLAALKCSKCEFFGYREAFCDGEFCNVLDLATGLPLYRDASHISLLGIRRIKPFIDKAIYKALKMCV</sequence>
<name>A0A914PN51_9BILA</name>
<feature type="domain" description="SGNH" evidence="1">
    <location>
        <begin position="80"/>
        <end position="292"/>
    </location>
</feature>
<organism evidence="2 3">
    <name type="scientific">Panagrolaimus davidi</name>
    <dbReference type="NCBI Taxonomy" id="227884"/>
    <lineage>
        <taxon>Eukaryota</taxon>
        <taxon>Metazoa</taxon>
        <taxon>Ecdysozoa</taxon>
        <taxon>Nematoda</taxon>
        <taxon>Chromadorea</taxon>
        <taxon>Rhabditida</taxon>
        <taxon>Tylenchina</taxon>
        <taxon>Panagrolaimomorpha</taxon>
        <taxon>Panagrolaimoidea</taxon>
        <taxon>Panagrolaimidae</taxon>
        <taxon>Panagrolaimus</taxon>
    </lineage>
</organism>
<dbReference type="WBParaSite" id="PDA_v2.g19941.t1">
    <property type="protein sequence ID" value="PDA_v2.g19941.t1"/>
    <property type="gene ID" value="PDA_v2.g19941"/>
</dbReference>
<dbReference type="Proteomes" id="UP000887578">
    <property type="component" value="Unplaced"/>
</dbReference>
<evidence type="ECO:0000313" key="3">
    <source>
        <dbReference type="WBParaSite" id="PDA_v2.g19941.t1"/>
    </source>
</evidence>
<proteinExistence type="predicted"/>
<evidence type="ECO:0000259" key="1">
    <source>
        <dbReference type="Pfam" id="PF19040"/>
    </source>
</evidence>
<accession>A0A914PN51</accession>
<reference evidence="3" key="1">
    <citation type="submission" date="2022-11" db="UniProtKB">
        <authorList>
            <consortium name="WormBaseParasite"/>
        </authorList>
    </citation>
    <scope>IDENTIFICATION</scope>
</reference>
<dbReference type="InterPro" id="IPR043968">
    <property type="entry name" value="SGNH"/>
</dbReference>
<evidence type="ECO:0000313" key="2">
    <source>
        <dbReference type="Proteomes" id="UP000887578"/>
    </source>
</evidence>
<dbReference type="Pfam" id="PF19040">
    <property type="entry name" value="SGNH"/>
    <property type="match status" value="1"/>
</dbReference>
<protein>
    <submittedName>
        <fullName evidence="3">SGNH domain-containing protein</fullName>
    </submittedName>
</protein>
<dbReference type="AlphaFoldDB" id="A0A914PN51"/>
<keyword evidence="2" id="KW-1185">Reference proteome</keyword>